<dbReference type="EMBL" id="JAVHJV010000006">
    <property type="protein sequence ID" value="KAK5941695.1"/>
    <property type="molecule type" value="Genomic_DNA"/>
</dbReference>
<comment type="caution">
    <text evidence="2">The sequence shown here is derived from an EMBL/GenBank/DDBJ whole genome shotgun (WGS) entry which is preliminary data.</text>
</comment>
<feature type="compositionally biased region" description="Polar residues" evidence="1">
    <location>
        <begin position="56"/>
        <end position="70"/>
    </location>
</feature>
<proteinExistence type="predicted"/>
<keyword evidence="3" id="KW-1185">Reference proteome</keyword>
<gene>
    <name evidence="2" type="ORF">PMZ80_005645</name>
</gene>
<evidence type="ECO:0000313" key="3">
    <source>
        <dbReference type="Proteomes" id="UP001334248"/>
    </source>
</evidence>
<dbReference type="RefSeq" id="XP_064729785.1">
    <property type="nucleotide sequence ID" value="XM_064874063.1"/>
</dbReference>
<accession>A0ABR0RM70</accession>
<feature type="compositionally biased region" description="Basic residues" evidence="1">
    <location>
        <begin position="212"/>
        <end position="224"/>
    </location>
</feature>
<evidence type="ECO:0000256" key="1">
    <source>
        <dbReference type="SAM" id="MobiDB-lite"/>
    </source>
</evidence>
<dbReference type="GeneID" id="89999094"/>
<sequence>MPATLDIQAAWKRDYGELAKLCARNNVSMPTVEPLATPADSGYGSKEITPVTISYQQHEASTCDNPPSSDNGRDPITGRAPLLPPGLDLRRQSGPRHVENYHESETMPATPTPVVEDHHESDIMPETPTPAIPTPAVENHGESESTPAIPTPAVEDHHESESAPAIPTPTVEDHHELESPATTPTPAVENLHESESPPATPTPVAGVIEVKGKRKGKRKWKKLSLTRIGHGQSHHLELESS</sequence>
<feature type="compositionally biased region" description="Basic and acidic residues" evidence="1">
    <location>
        <begin position="88"/>
        <end position="105"/>
    </location>
</feature>
<dbReference type="Proteomes" id="UP001334248">
    <property type="component" value="Unassembled WGS sequence"/>
</dbReference>
<protein>
    <submittedName>
        <fullName evidence="2">Uncharacterized protein</fullName>
    </submittedName>
</protein>
<evidence type="ECO:0000313" key="2">
    <source>
        <dbReference type="EMBL" id="KAK5941695.1"/>
    </source>
</evidence>
<organism evidence="2 3">
    <name type="scientific">Knufia obscura</name>
    <dbReference type="NCBI Taxonomy" id="1635080"/>
    <lineage>
        <taxon>Eukaryota</taxon>
        <taxon>Fungi</taxon>
        <taxon>Dikarya</taxon>
        <taxon>Ascomycota</taxon>
        <taxon>Pezizomycotina</taxon>
        <taxon>Eurotiomycetes</taxon>
        <taxon>Chaetothyriomycetidae</taxon>
        <taxon>Chaetothyriales</taxon>
        <taxon>Trichomeriaceae</taxon>
        <taxon>Knufia</taxon>
    </lineage>
</organism>
<reference evidence="2 3" key="1">
    <citation type="journal article" date="2023" name="Res Sq">
        <title>Genomic and morphological characterization of Knufia obscura isolated from the Mars 2020 spacecraft assembly facility.</title>
        <authorList>
            <person name="Chander A.M."/>
            <person name="Teixeira M.M."/>
            <person name="Singh N.K."/>
            <person name="Williams M.P."/>
            <person name="Parker C.W."/>
            <person name="Leo P."/>
            <person name="Stajich J.E."/>
            <person name="Torok T."/>
            <person name="Tighe S."/>
            <person name="Mason C.E."/>
            <person name="Venkateswaran K."/>
        </authorList>
    </citation>
    <scope>NUCLEOTIDE SEQUENCE [LARGE SCALE GENOMIC DNA]</scope>
    <source>
        <strain evidence="2 3">CCFEE 5817</strain>
    </source>
</reference>
<feature type="region of interest" description="Disordered" evidence="1">
    <location>
        <begin position="56"/>
        <end position="241"/>
    </location>
</feature>
<name>A0ABR0RM70_9EURO</name>